<keyword evidence="2" id="KW-0547">Nucleotide-binding</keyword>
<evidence type="ECO:0000259" key="4">
    <source>
        <dbReference type="Pfam" id="PF02769"/>
    </source>
</evidence>
<comment type="miscellaneous">
    <text evidence="2">Reaction mechanism of ThiL seems to utilize a direct, inline transfer of the gamma-phosphate of ATP to TMP rather than a phosphorylated enzyme intermediate.</text>
</comment>
<keyword evidence="6" id="KW-1185">Reference proteome</keyword>
<gene>
    <name evidence="2" type="primary">thiL</name>
    <name evidence="5" type="ORF">OMAG_002178</name>
</gene>
<dbReference type="GO" id="GO:0005524">
    <property type="term" value="F:ATP binding"/>
    <property type="evidence" value="ECO:0007669"/>
    <property type="project" value="UniProtKB-UniRule"/>
</dbReference>
<comment type="pathway">
    <text evidence="2">Cofactor biosynthesis; thiamine diphosphate biosynthesis; thiamine diphosphate from thiamine phosphate: step 1/1.</text>
</comment>
<dbReference type="SUPFAM" id="SSF56042">
    <property type="entry name" value="PurM C-terminal domain-like"/>
    <property type="match status" value="1"/>
</dbReference>
<feature type="binding site" evidence="2">
    <location>
        <begin position="120"/>
        <end position="121"/>
    </location>
    <ligand>
        <name>ATP</name>
        <dbReference type="ChEBI" id="CHEBI:30616"/>
    </ligand>
</feature>
<reference evidence="5 6" key="1">
    <citation type="submission" date="2015-02" db="EMBL/GenBank/DDBJ databases">
        <title>Single-cell genomics of uncultivated deep-branching MTB reveals a conserved set of magnetosome genes.</title>
        <authorList>
            <person name="Kolinko S."/>
            <person name="Richter M."/>
            <person name="Glockner F.O."/>
            <person name="Brachmann A."/>
            <person name="Schuler D."/>
        </authorList>
    </citation>
    <scope>NUCLEOTIDE SEQUENCE [LARGE SCALE GENOMIC DNA]</scope>
    <source>
        <strain evidence="5">SKK-01</strain>
    </source>
</reference>
<dbReference type="InterPro" id="IPR016188">
    <property type="entry name" value="PurM-like_N"/>
</dbReference>
<dbReference type="PIRSF" id="PIRSF005303">
    <property type="entry name" value="Thiam_monoph_kin"/>
    <property type="match status" value="1"/>
</dbReference>
<feature type="binding site" evidence="2">
    <location>
        <position position="28"/>
    </location>
    <ligand>
        <name>Mg(2+)</name>
        <dbReference type="ChEBI" id="CHEBI:18420"/>
        <label>4</label>
    </ligand>
</feature>
<accession>A0A0F0CR86</accession>
<dbReference type="HAMAP" id="MF_02128">
    <property type="entry name" value="TMP_kinase"/>
    <property type="match status" value="1"/>
</dbReference>
<comment type="caution">
    <text evidence="2">Lacks conserved residue(s) required for the propagation of feature annotation.</text>
</comment>
<dbReference type="GO" id="GO:0000287">
    <property type="term" value="F:magnesium ion binding"/>
    <property type="evidence" value="ECO:0007669"/>
    <property type="project" value="UniProtKB-UniRule"/>
</dbReference>
<dbReference type="AlphaFoldDB" id="A0A0F0CR86"/>
<comment type="function">
    <text evidence="2">Catalyzes the ATP-dependent phosphorylation of thiamine-monophosphate (TMP) to form thiamine-pyrophosphate (TPP), the active form of vitamin B1.</text>
</comment>
<dbReference type="Gene3D" id="3.90.650.10">
    <property type="entry name" value="PurM-like C-terminal domain"/>
    <property type="match status" value="1"/>
</dbReference>
<dbReference type="Proteomes" id="UP000033428">
    <property type="component" value="Unassembled WGS sequence"/>
</dbReference>
<keyword evidence="1 2" id="KW-0784">Thiamine biosynthesis</keyword>
<evidence type="ECO:0000313" key="6">
    <source>
        <dbReference type="Proteomes" id="UP000033428"/>
    </source>
</evidence>
<feature type="binding site" evidence="2">
    <location>
        <position position="73"/>
    </location>
    <ligand>
        <name>Mg(2+)</name>
        <dbReference type="ChEBI" id="CHEBI:18420"/>
        <label>2</label>
    </ligand>
</feature>
<feature type="binding site" evidence="2">
    <location>
        <position position="45"/>
    </location>
    <ligand>
        <name>Mg(2+)</name>
        <dbReference type="ChEBI" id="CHEBI:18420"/>
        <label>1</label>
    </ligand>
</feature>
<feature type="binding site" evidence="2">
    <location>
        <position position="28"/>
    </location>
    <ligand>
        <name>Mg(2+)</name>
        <dbReference type="ChEBI" id="CHEBI:18420"/>
        <label>3</label>
    </ligand>
</feature>
<dbReference type="EMBL" id="JYNY01000433">
    <property type="protein sequence ID" value="KJJ83950.1"/>
    <property type="molecule type" value="Genomic_DNA"/>
</dbReference>
<dbReference type="UniPathway" id="UPA00060">
    <property type="reaction ID" value="UER00142"/>
</dbReference>
<dbReference type="CDD" id="cd02194">
    <property type="entry name" value="ThiL"/>
    <property type="match status" value="1"/>
</dbReference>
<dbReference type="PATRIC" id="fig|1609969.3.peg.2321"/>
<feature type="domain" description="PurM-like C-terminal" evidence="4">
    <location>
        <begin position="174"/>
        <end position="270"/>
    </location>
</feature>
<sequence length="293" mass="32271">MRELKFIETIRQRAGNARSGVKLGIGDDAAVLEYDKSKYLLWADDMLVEGTHFTKEDDSFDVGWKAVAVNISDIAAMGGIPKYITVSLGCSGKHSGKYLSKLYDGIFAICKKFGIQVVGGDTNKSDKFIIDVSIIGFVEKKRLITRKGARIGDLILVTGPIRNGRLTHLSFTPRLQESRVLGVYKITAMIDVSDGLSMDLNRLCERSKVGAQIYASSITLVPGLSLDDALYYGESFELLFTIPPKEIEKIKNDRKISDSIFVIGSVVSSSQGVKIMTSSNENKRLKIAGFKHF</sequence>
<dbReference type="InterPro" id="IPR036676">
    <property type="entry name" value="PurM-like_C_sf"/>
</dbReference>
<feature type="binding site" evidence="2">
    <location>
        <position position="194"/>
    </location>
    <ligand>
        <name>Mg(2+)</name>
        <dbReference type="ChEBI" id="CHEBI:18420"/>
        <label>5</label>
    </ligand>
</feature>
<dbReference type="InterPro" id="IPR006283">
    <property type="entry name" value="ThiL-like"/>
</dbReference>
<dbReference type="Gene3D" id="3.30.1330.10">
    <property type="entry name" value="PurM-like, N-terminal domain"/>
    <property type="match status" value="1"/>
</dbReference>
<keyword evidence="2" id="KW-0479">Metal-binding</keyword>
<feature type="domain" description="PurM-like N-terminal" evidence="3">
    <location>
        <begin position="26"/>
        <end position="138"/>
    </location>
</feature>
<keyword evidence="2 5" id="KW-0808">Transferase</keyword>
<keyword evidence="2 5" id="KW-0418">Kinase</keyword>
<feature type="binding site" evidence="2">
    <location>
        <position position="121"/>
    </location>
    <ligand>
        <name>Mg(2+)</name>
        <dbReference type="ChEBI" id="CHEBI:18420"/>
        <label>1</label>
    </ligand>
</feature>
<comment type="catalytic activity">
    <reaction evidence="2">
        <text>thiamine phosphate + ATP = thiamine diphosphate + ADP</text>
        <dbReference type="Rhea" id="RHEA:15913"/>
        <dbReference type="ChEBI" id="CHEBI:30616"/>
        <dbReference type="ChEBI" id="CHEBI:37575"/>
        <dbReference type="ChEBI" id="CHEBI:58937"/>
        <dbReference type="ChEBI" id="CHEBI:456216"/>
        <dbReference type="EC" id="2.7.4.16"/>
    </reaction>
</comment>
<feature type="binding site" evidence="2">
    <location>
        <position position="193"/>
    </location>
    <ligand>
        <name>ATP</name>
        <dbReference type="ChEBI" id="CHEBI:30616"/>
    </ligand>
</feature>
<evidence type="ECO:0000259" key="3">
    <source>
        <dbReference type="Pfam" id="PF00586"/>
    </source>
</evidence>
<feature type="binding site" evidence="2">
    <location>
        <position position="146"/>
    </location>
    <ligand>
        <name>ATP</name>
        <dbReference type="ChEBI" id="CHEBI:30616"/>
    </ligand>
</feature>
<dbReference type="Pfam" id="PF00586">
    <property type="entry name" value="AIRS"/>
    <property type="match status" value="1"/>
</dbReference>
<dbReference type="EC" id="2.7.4.16" evidence="2"/>
<feature type="binding site" evidence="2">
    <location>
        <position position="234"/>
    </location>
    <ligand>
        <name>substrate</name>
    </ligand>
</feature>
<evidence type="ECO:0000313" key="5">
    <source>
        <dbReference type="EMBL" id="KJJ83950.1"/>
    </source>
</evidence>
<name>A0A0F0CR86_9BACT</name>
<dbReference type="PANTHER" id="PTHR30270:SF0">
    <property type="entry name" value="THIAMINE-MONOPHOSPHATE KINASE"/>
    <property type="match status" value="1"/>
</dbReference>
<feature type="binding site" evidence="2">
    <location>
        <position position="290"/>
    </location>
    <ligand>
        <name>substrate</name>
    </ligand>
</feature>
<proteinExistence type="inferred from homology"/>
<feature type="binding site" evidence="2">
    <location>
        <position position="191"/>
    </location>
    <ligand>
        <name>Mg(2+)</name>
        <dbReference type="ChEBI" id="CHEBI:18420"/>
        <label>3</label>
    </ligand>
</feature>
<evidence type="ECO:0000256" key="1">
    <source>
        <dbReference type="ARBA" id="ARBA00022977"/>
    </source>
</evidence>
<dbReference type="GO" id="GO:0009228">
    <property type="term" value="P:thiamine biosynthetic process"/>
    <property type="evidence" value="ECO:0007669"/>
    <property type="project" value="UniProtKB-KW"/>
</dbReference>
<organism evidence="5 6">
    <name type="scientific">Candidatus Omnitrophus magneticus</name>
    <dbReference type="NCBI Taxonomy" id="1609969"/>
    <lineage>
        <taxon>Bacteria</taxon>
        <taxon>Pseudomonadati</taxon>
        <taxon>Candidatus Omnitrophota</taxon>
        <taxon>Candidatus Omnitrophus</taxon>
    </lineage>
</organism>
<keyword evidence="2" id="KW-0460">Magnesium</keyword>
<feature type="binding site" evidence="2">
    <location>
        <position position="103"/>
    </location>
    <ligand>
        <name>ATP</name>
        <dbReference type="ChEBI" id="CHEBI:30616"/>
    </ligand>
</feature>
<dbReference type="GO" id="GO:0009030">
    <property type="term" value="F:thiamine-phosphate kinase activity"/>
    <property type="evidence" value="ECO:0007669"/>
    <property type="project" value="UniProtKB-UniRule"/>
</dbReference>
<dbReference type="SUPFAM" id="SSF55326">
    <property type="entry name" value="PurM N-terminal domain-like"/>
    <property type="match status" value="1"/>
</dbReference>
<comment type="caution">
    <text evidence="5">The sequence shown here is derived from an EMBL/GenBank/DDBJ whole genome shotgun (WGS) entry which is preliminary data.</text>
</comment>
<keyword evidence="2" id="KW-0067">ATP-binding</keyword>
<evidence type="ECO:0000256" key="2">
    <source>
        <dbReference type="HAMAP-Rule" id="MF_02128"/>
    </source>
</evidence>
<dbReference type="InterPro" id="IPR036921">
    <property type="entry name" value="PurM-like_N_sf"/>
</dbReference>
<feature type="binding site" evidence="2">
    <location>
        <position position="73"/>
    </location>
    <ligand>
        <name>Mg(2+)</name>
        <dbReference type="ChEBI" id="CHEBI:18420"/>
        <label>4</label>
    </ligand>
</feature>
<dbReference type="GO" id="GO:0009229">
    <property type="term" value="P:thiamine diphosphate biosynthetic process"/>
    <property type="evidence" value="ECO:0007669"/>
    <property type="project" value="UniProtKB-UniRule"/>
</dbReference>
<dbReference type="InterPro" id="IPR010918">
    <property type="entry name" value="PurM-like_C_dom"/>
</dbReference>
<dbReference type="Pfam" id="PF02769">
    <property type="entry name" value="AIRS_C"/>
    <property type="match status" value="1"/>
</dbReference>
<feature type="binding site" evidence="2">
    <location>
        <position position="45"/>
    </location>
    <ligand>
        <name>Mg(2+)</name>
        <dbReference type="ChEBI" id="CHEBI:18420"/>
        <label>2</label>
    </ligand>
</feature>
<feature type="binding site" evidence="2">
    <location>
        <position position="52"/>
    </location>
    <ligand>
        <name>substrate</name>
    </ligand>
</feature>
<protein>
    <recommendedName>
        <fullName evidence="2">Thiamine-monophosphate kinase</fullName>
        <shortName evidence="2">TMP kinase</shortName>
        <shortName evidence="2">Thiamine-phosphate kinase</shortName>
        <ecNumber evidence="2">2.7.4.16</ecNumber>
    </recommendedName>
</protein>
<dbReference type="PANTHER" id="PTHR30270">
    <property type="entry name" value="THIAMINE-MONOPHOSPHATE KINASE"/>
    <property type="match status" value="1"/>
</dbReference>
<feature type="binding site" evidence="2">
    <location>
        <position position="73"/>
    </location>
    <ligand>
        <name>Mg(2+)</name>
        <dbReference type="ChEBI" id="CHEBI:18420"/>
        <label>3</label>
    </ligand>
</feature>
<comment type="similarity">
    <text evidence="2">Belongs to the thiamine-monophosphate kinase family.</text>
</comment>